<organism evidence="3 4">
    <name type="scientific">Phocaeicola barnesiae</name>
    <dbReference type="NCBI Taxonomy" id="376804"/>
    <lineage>
        <taxon>Bacteria</taxon>
        <taxon>Pseudomonadati</taxon>
        <taxon>Bacteroidota</taxon>
        <taxon>Bacteroidia</taxon>
        <taxon>Bacteroidales</taxon>
        <taxon>Bacteroidaceae</taxon>
        <taxon>Phocaeicola</taxon>
    </lineage>
</organism>
<keyword evidence="4" id="KW-1185">Reference proteome</keyword>
<reference evidence="3 4" key="1">
    <citation type="submission" date="2022-08" db="EMBL/GenBank/DDBJ databases">
        <authorList>
            <person name="Zeman M."/>
            <person name="Kubasova T."/>
        </authorList>
    </citation>
    <scope>NUCLEOTIDE SEQUENCE [LARGE SCALE GENOMIC DNA]</scope>
    <source>
        <strain evidence="3 4">ET62</strain>
    </source>
</reference>
<name>A0AAW5N5W6_9BACT</name>
<evidence type="ECO:0000313" key="4">
    <source>
        <dbReference type="Proteomes" id="UP001204579"/>
    </source>
</evidence>
<dbReference type="Gene3D" id="3.40.50.300">
    <property type="entry name" value="P-loop containing nucleotide triphosphate hydrolases"/>
    <property type="match status" value="2"/>
</dbReference>
<evidence type="ECO:0000313" key="3">
    <source>
        <dbReference type="EMBL" id="MCR8873866.1"/>
    </source>
</evidence>
<proteinExistence type="predicted"/>
<feature type="region of interest" description="Disordered" evidence="1">
    <location>
        <begin position="285"/>
        <end position="310"/>
    </location>
</feature>
<feature type="compositionally biased region" description="Polar residues" evidence="1">
    <location>
        <begin position="367"/>
        <end position="381"/>
    </location>
</feature>
<dbReference type="AlphaFoldDB" id="A0AAW5N5W6"/>
<dbReference type="InterPro" id="IPR008571">
    <property type="entry name" value="HerA-like"/>
</dbReference>
<dbReference type="SUPFAM" id="SSF52540">
    <property type="entry name" value="P-loop containing nucleoside triphosphate hydrolases"/>
    <property type="match status" value="1"/>
</dbReference>
<feature type="region of interest" description="Disordered" evidence="1">
    <location>
        <begin position="325"/>
        <end position="381"/>
    </location>
</feature>
<dbReference type="EMBL" id="JANRHJ010000007">
    <property type="protein sequence ID" value="MCR8873866.1"/>
    <property type="molecule type" value="Genomic_DNA"/>
</dbReference>
<dbReference type="RefSeq" id="WP_258335697.1">
    <property type="nucleotide sequence ID" value="NZ_JANRHJ010000007.1"/>
</dbReference>
<dbReference type="Pfam" id="PF01935">
    <property type="entry name" value="DUF87"/>
    <property type="match status" value="1"/>
</dbReference>
<comment type="caution">
    <text evidence="3">The sequence shown here is derived from an EMBL/GenBank/DDBJ whole genome shotgun (WGS) entry which is preliminary data.</text>
</comment>
<dbReference type="InterPro" id="IPR002789">
    <property type="entry name" value="HerA_central"/>
</dbReference>
<feature type="compositionally biased region" description="Low complexity" evidence="1">
    <location>
        <begin position="293"/>
        <end position="306"/>
    </location>
</feature>
<feature type="domain" description="Helicase HerA central" evidence="2">
    <location>
        <begin position="537"/>
        <end position="770"/>
    </location>
</feature>
<dbReference type="Proteomes" id="UP001204579">
    <property type="component" value="Unassembled WGS sequence"/>
</dbReference>
<accession>A0AAW5N5W6</accession>
<dbReference type="InterPro" id="IPR027417">
    <property type="entry name" value="P-loop_NTPase"/>
</dbReference>
<evidence type="ECO:0000259" key="2">
    <source>
        <dbReference type="Pfam" id="PF01935"/>
    </source>
</evidence>
<feature type="compositionally biased region" description="Polar residues" evidence="1">
    <location>
        <begin position="327"/>
        <end position="336"/>
    </location>
</feature>
<evidence type="ECO:0000256" key="1">
    <source>
        <dbReference type="SAM" id="MobiDB-lite"/>
    </source>
</evidence>
<sequence length="1068" mass="119526">MAVRNNSRTRAVLSSLDMTEKPEMLPQTVLPQTEQPMMQHETVQTDEAWAARYLEQTELFEDFVSRNYLNNLEDCEIYPLHQERTDTSIRWYTITKIVLEKDTFFPDKLSMLYMSLHNVAKNIILVVNKDEQGKINLYLGTRDFDGIMNVSGEILDAGLHGYLPGIRSEIYADGTPGNRYERPFVSSVSGLASLRDDKKEQFVQSIDKLINATYNISKFTAFFIADNVSNAEAQQMIAAFNDIHNNLSPLTETQLTISESETKGVSHTISKNFSKSISKSLSHTITNSEGFNKGTSITKGKSGGSSANESNNILRTLWRGIVGGETGTSSNEGWNESDAHQTGESKQQAVADQTGETNQEQKGEGTQDGTNKSTTKGQNRQVTFKNNHVKCYLEVLDSEIKRLRTGIPFGLWSTAAYFVASDGTTAETLANLYRGCIVGEESSSESYGINVWRKKEQTTLLTEYLHKGLLPRYNYKGINVSAGSVVTSKELAIHLSLPQSSVQGILVREEQSFGRNVMIEEKITDNGSIEIGVVKHLGEEYKNEKVPLSINGLAKHTFVTGTTGSGKSNTLYLLISKLKERQVEKSEDKIKFLIIEPAKGEYKDVFGSEKDVHVYGSNPRITDILCINPFEFPEGIDVYEHIDALVEIFNACWPMYAAMPQVLKHSIIEAYKACGWNLERSYNPNGTFPTVEDVLDSLKEYINSSEYSSDTKGDYKGSLETRLQSLCDGIVGRMFNGKAIPDEKLFNENVIIDISRVKSSETKSLLMGLIVMKLNEFRTSEQKGMNLPLRHITVLEEAHNLLKRTSTVQSAESSNMAGMAVEKIANSMAEMRTYGEGFIIADQSPSMLDLAAIRNTNTKIVMALPEKEDREVAGKSLGLDDKHIEEISRLKIGEAVVYQTGWEEAVKTKVELFDYKAKSEIWKYTPTTDEYSDEEEALQNVFTLLYETYTQGRDFSRLELFALLKRANISGGRLSKIKEKVNSITTPAAEDIAFIFTTIIGTEIYESAKAITDIDVFNASISRCLLNQIGNENKNKMTTFLNMYIRGCSAKSEKPSYEGWLQMSNKKN</sequence>
<dbReference type="PANTHER" id="PTHR42957">
    <property type="entry name" value="HELICASE MJ1565-RELATED"/>
    <property type="match status" value="1"/>
</dbReference>
<gene>
    <name evidence="3" type="ORF">NW209_07550</name>
</gene>
<dbReference type="PANTHER" id="PTHR42957:SF1">
    <property type="entry name" value="HELICASE MJ1565-RELATED"/>
    <property type="match status" value="1"/>
</dbReference>
<protein>
    <submittedName>
        <fullName evidence="3">DUF87 domain-containing protein</fullName>
    </submittedName>
</protein>
<feature type="compositionally biased region" description="Polar residues" evidence="1">
    <location>
        <begin position="344"/>
        <end position="358"/>
    </location>
</feature>